<dbReference type="HOGENOM" id="CLU_095321_3_0_4"/>
<evidence type="ECO:0000256" key="3">
    <source>
        <dbReference type="ARBA" id="ARBA00022448"/>
    </source>
</evidence>
<feature type="transmembrane region" description="Helical" evidence="13">
    <location>
        <begin position="88"/>
        <end position="112"/>
    </location>
</feature>
<evidence type="ECO:0000256" key="4">
    <source>
        <dbReference type="ARBA" id="ARBA00022475"/>
    </source>
</evidence>
<dbReference type="SUPFAM" id="SSF81342">
    <property type="entry name" value="Transmembrane di-heme cytochromes"/>
    <property type="match status" value="1"/>
</dbReference>
<keyword evidence="4" id="KW-1003">Cell membrane</keyword>
<keyword evidence="10" id="KW-0408">Iron</keyword>
<feature type="transmembrane region" description="Helical" evidence="13">
    <location>
        <begin position="150"/>
        <end position="167"/>
    </location>
</feature>
<evidence type="ECO:0000313" key="16">
    <source>
        <dbReference type="Proteomes" id="UP000000366"/>
    </source>
</evidence>
<evidence type="ECO:0000256" key="10">
    <source>
        <dbReference type="ARBA" id="ARBA00023004"/>
    </source>
</evidence>
<dbReference type="InterPro" id="IPR011577">
    <property type="entry name" value="Cyt_b561_bac/Ni-Hgenase"/>
</dbReference>
<organism evidence="15 16">
    <name type="scientific">Methylibium petroleiphilum (strain ATCC BAA-1232 / LMG 22953 / PM1)</name>
    <dbReference type="NCBI Taxonomy" id="420662"/>
    <lineage>
        <taxon>Bacteria</taxon>
        <taxon>Pseudomonadati</taxon>
        <taxon>Pseudomonadota</taxon>
        <taxon>Betaproteobacteria</taxon>
        <taxon>Burkholderiales</taxon>
        <taxon>Sphaerotilaceae</taxon>
        <taxon>Methylibium</taxon>
    </lineage>
</organism>
<sequence>MRPDAAPAAYGRLSVTMHWLMLALIALAYLCIELRVLFERGTPLREFLRHAHFSIGLTVMGLVLVRLWGRWRGGTPPIVPAPPRAQRLAAHAVHLLLYAFMVGMPLVGWVMLSLRGDPVPFFGIELPPLASENKDLGKWLRGWHGDVGRIAYGVIALHAGAALFHHYRLRDNTLRRMLTVR</sequence>
<evidence type="ECO:0000256" key="5">
    <source>
        <dbReference type="ARBA" id="ARBA00022617"/>
    </source>
</evidence>
<evidence type="ECO:0000256" key="11">
    <source>
        <dbReference type="ARBA" id="ARBA00023136"/>
    </source>
</evidence>
<dbReference type="PANTHER" id="PTHR30529:SF3">
    <property type="entry name" value="CYTOCHROME B561 HOMOLOG 1"/>
    <property type="match status" value="1"/>
</dbReference>
<dbReference type="GO" id="GO:0020037">
    <property type="term" value="F:heme binding"/>
    <property type="evidence" value="ECO:0007669"/>
    <property type="project" value="TreeGrafter"/>
</dbReference>
<dbReference type="RefSeq" id="WP_011829112.1">
    <property type="nucleotide sequence ID" value="NC_008825.1"/>
</dbReference>
<comment type="cofactor">
    <cofactor evidence="1">
        <name>heme b</name>
        <dbReference type="ChEBI" id="CHEBI:60344"/>
    </cofactor>
</comment>
<dbReference type="GO" id="GO:0009055">
    <property type="term" value="F:electron transfer activity"/>
    <property type="evidence" value="ECO:0007669"/>
    <property type="project" value="InterPro"/>
</dbReference>
<evidence type="ECO:0000256" key="1">
    <source>
        <dbReference type="ARBA" id="ARBA00001970"/>
    </source>
</evidence>
<evidence type="ECO:0000256" key="9">
    <source>
        <dbReference type="ARBA" id="ARBA00022989"/>
    </source>
</evidence>
<evidence type="ECO:0000256" key="6">
    <source>
        <dbReference type="ARBA" id="ARBA00022692"/>
    </source>
</evidence>
<feature type="transmembrane region" description="Helical" evidence="13">
    <location>
        <begin position="20"/>
        <end position="38"/>
    </location>
</feature>
<comment type="similarity">
    <text evidence="12">Belongs to the cytochrome b561 family.</text>
</comment>
<dbReference type="eggNOG" id="COG3038">
    <property type="taxonomic scope" value="Bacteria"/>
</dbReference>
<keyword evidence="3" id="KW-0813">Transport</keyword>
<feature type="transmembrane region" description="Helical" evidence="13">
    <location>
        <begin position="50"/>
        <end position="68"/>
    </location>
</feature>
<accession>A2SFY6</accession>
<evidence type="ECO:0000259" key="14">
    <source>
        <dbReference type="Pfam" id="PF01292"/>
    </source>
</evidence>
<proteinExistence type="inferred from homology"/>
<keyword evidence="16" id="KW-1185">Reference proteome</keyword>
<keyword evidence="8" id="KW-0249">Electron transport</keyword>
<keyword evidence="5" id="KW-0349">Heme</keyword>
<dbReference type="AlphaFoldDB" id="A2SFY6"/>
<dbReference type="InterPro" id="IPR016174">
    <property type="entry name" value="Di-haem_cyt_TM"/>
</dbReference>
<evidence type="ECO:0000313" key="15">
    <source>
        <dbReference type="EMBL" id="ABM94475.1"/>
    </source>
</evidence>
<gene>
    <name evidence="15" type="ordered locus">Mpe_A1513</name>
</gene>
<reference evidence="15 16" key="1">
    <citation type="journal article" date="2007" name="J. Bacteriol.">
        <title>Whole-genome analysis of the methyl tert-butyl ether-degrading beta-proteobacterium Methylibium petroleiphilum PM1.</title>
        <authorList>
            <person name="Kane S.R."/>
            <person name="Chakicherla A.Y."/>
            <person name="Chain P.S.G."/>
            <person name="Schmidt R."/>
            <person name="Shin M.W."/>
            <person name="Legler T.C."/>
            <person name="Scow K.M."/>
            <person name="Larimer F.W."/>
            <person name="Lucas S.M."/>
            <person name="Richardson P.M."/>
            <person name="Hristova K.R."/>
        </authorList>
    </citation>
    <scope>NUCLEOTIDE SEQUENCE [LARGE SCALE GENOMIC DNA]</scope>
    <source>
        <strain evidence="16">ATCC BAA-1232 / LMG 22953 / PM1</strain>
    </source>
</reference>
<evidence type="ECO:0000256" key="13">
    <source>
        <dbReference type="SAM" id="Phobius"/>
    </source>
</evidence>
<evidence type="ECO:0000256" key="8">
    <source>
        <dbReference type="ARBA" id="ARBA00022982"/>
    </source>
</evidence>
<keyword evidence="7" id="KW-0479">Metal-binding</keyword>
<dbReference type="GO" id="GO:0005886">
    <property type="term" value="C:plasma membrane"/>
    <property type="evidence" value="ECO:0007669"/>
    <property type="project" value="UniProtKB-SubCell"/>
</dbReference>
<keyword evidence="6 13" id="KW-0812">Transmembrane</keyword>
<keyword evidence="9 13" id="KW-1133">Transmembrane helix</keyword>
<dbReference type="Pfam" id="PF01292">
    <property type="entry name" value="Ni_hydr_CYTB"/>
    <property type="match status" value="1"/>
</dbReference>
<dbReference type="GO" id="GO:0022904">
    <property type="term" value="P:respiratory electron transport chain"/>
    <property type="evidence" value="ECO:0007669"/>
    <property type="project" value="InterPro"/>
</dbReference>
<protein>
    <submittedName>
        <fullName evidence="15">Cytochrome b561</fullName>
    </submittedName>
</protein>
<dbReference type="KEGG" id="mpt:Mpe_A1513"/>
<dbReference type="Proteomes" id="UP000000366">
    <property type="component" value="Chromosome"/>
</dbReference>
<name>A2SFY6_METPP</name>
<evidence type="ECO:0000256" key="7">
    <source>
        <dbReference type="ARBA" id="ARBA00022723"/>
    </source>
</evidence>
<keyword evidence="11 13" id="KW-0472">Membrane</keyword>
<dbReference type="STRING" id="420662.Mpe_A1513"/>
<dbReference type="EMBL" id="CP000555">
    <property type="protein sequence ID" value="ABM94475.1"/>
    <property type="molecule type" value="Genomic_DNA"/>
</dbReference>
<dbReference type="InterPro" id="IPR052168">
    <property type="entry name" value="Cytochrome_b561_oxidase"/>
</dbReference>
<dbReference type="GO" id="GO:0046872">
    <property type="term" value="F:metal ion binding"/>
    <property type="evidence" value="ECO:0007669"/>
    <property type="project" value="UniProtKB-KW"/>
</dbReference>
<feature type="domain" description="Cytochrome b561 bacterial/Ni-hydrogenase" evidence="14">
    <location>
        <begin position="10"/>
        <end position="179"/>
    </location>
</feature>
<evidence type="ECO:0000256" key="2">
    <source>
        <dbReference type="ARBA" id="ARBA00004651"/>
    </source>
</evidence>
<dbReference type="PANTHER" id="PTHR30529">
    <property type="entry name" value="CYTOCHROME B561"/>
    <property type="match status" value="1"/>
</dbReference>
<comment type="subcellular location">
    <subcellularLocation>
        <location evidence="2">Cell membrane</location>
        <topology evidence="2">Multi-pass membrane protein</topology>
    </subcellularLocation>
</comment>
<evidence type="ECO:0000256" key="12">
    <source>
        <dbReference type="ARBA" id="ARBA00037975"/>
    </source>
</evidence>